<protein>
    <submittedName>
        <fullName evidence="1">Uncharacterized protein</fullName>
    </submittedName>
</protein>
<evidence type="ECO:0000313" key="2">
    <source>
        <dbReference type="EMBL" id="WPU48710.1"/>
    </source>
</evidence>
<gene>
    <name evidence="1" type="ordered locus">HELO_2663</name>
    <name evidence="2" type="ORF">SR933_07410</name>
</gene>
<dbReference type="GeneID" id="91009997"/>
<dbReference type="HOGENOM" id="CLU_1407035_0_0_6"/>
<name>E1V368_HALED</name>
<dbReference type="EMBL" id="FN869568">
    <property type="protein sequence ID" value="CBV42547.1"/>
    <property type="molecule type" value="Genomic_DNA"/>
</dbReference>
<reference evidence="2 4" key="4">
    <citation type="submission" date="2023-11" db="EMBL/GenBank/DDBJ databases">
        <title>MicrobeMod: A computational toolkit for identifying prokaryotic methylation and restriction-modification with nanopore sequencing.</title>
        <authorList>
            <person name="Crits-Christoph A."/>
            <person name="Kang S.C."/>
            <person name="Lee H."/>
            <person name="Ostrov N."/>
        </authorList>
    </citation>
    <scope>NUCLEOTIDE SEQUENCE [LARGE SCALE GENOMIC DNA]</scope>
    <source>
        <strain evidence="2 4">ATCC 33173</strain>
    </source>
</reference>
<dbReference type="STRING" id="768066.HELO_2663"/>
<evidence type="ECO:0000313" key="4">
    <source>
        <dbReference type="Proteomes" id="UP001322512"/>
    </source>
</evidence>
<dbReference type="RefSeq" id="WP_013332419.1">
    <property type="nucleotide sequence ID" value="NC_014532.2"/>
</dbReference>
<dbReference type="OrthoDB" id="9909973at2"/>
<evidence type="ECO:0000313" key="1">
    <source>
        <dbReference type="EMBL" id="CBV42547.1"/>
    </source>
</evidence>
<evidence type="ECO:0000313" key="3">
    <source>
        <dbReference type="Proteomes" id="UP000008707"/>
    </source>
</evidence>
<reference evidence="3" key="3">
    <citation type="journal article" date="2011" name="Environ. Microbiol.">
        <title>A blueprint of ectoine metabolism from the genome of the industrial producer Halomonas elongata DSM 2581(T).</title>
        <authorList>
            <person name="Schwibbert K."/>
            <person name="Marin-Sanguino A."/>
            <person name="Bagyan I."/>
            <person name="Heidrich G."/>
            <person name="Lentzen G."/>
            <person name="Seitz H."/>
            <person name="Rampp M."/>
            <person name="Schuster S.C."/>
            <person name="Klenk H.P."/>
            <person name="Pfeiffer F."/>
            <person name="Oesterhelt D."/>
            <person name="Kunte H.J."/>
        </authorList>
    </citation>
    <scope>NUCLEOTIDE SEQUENCE [LARGE SCALE GENOMIC DNA]</scope>
    <source>
        <strain evidence="3">ATCC 33173 / DSM 2581 / NBRC 15536 / NCIMB 2198 / 1H9</strain>
    </source>
</reference>
<dbReference type="Proteomes" id="UP001322512">
    <property type="component" value="Chromosome"/>
</dbReference>
<keyword evidence="4" id="KW-1185">Reference proteome</keyword>
<dbReference type="AlphaFoldDB" id="E1V368"/>
<accession>E1V368</accession>
<dbReference type="EMBL" id="CP139472">
    <property type="protein sequence ID" value="WPU48710.1"/>
    <property type="molecule type" value="Genomic_DNA"/>
</dbReference>
<dbReference type="Proteomes" id="UP000008707">
    <property type="component" value="Chromosome"/>
</dbReference>
<dbReference type="KEGG" id="hel:HELO_2663"/>
<reference evidence="1" key="1">
    <citation type="journal article" date="2010" name="Environ. Microbiol.">
        <title>A blueprint of ectoine metabolism from the genome of the industrial producer Halomonas elongata DSM 2581(T).</title>
        <authorList>
            <person name="Schwibbert K."/>
            <person name="Marin-Sanguino A."/>
            <person name="Bagyan I."/>
            <person name="Heidrich G."/>
            <person name="Lentzen G."/>
            <person name="Seitz H."/>
            <person name="Rampp M."/>
            <person name="Schuster S.C."/>
            <person name="Klenk H.P."/>
            <person name="Pfeiffer F."/>
            <person name="Oesterhelt D."/>
            <person name="Kunte H.J."/>
        </authorList>
    </citation>
    <scope>NUCLEOTIDE SEQUENCE</scope>
    <source>
        <strain evidence="1">Type strain: DSM 2581</strain>
    </source>
</reference>
<proteinExistence type="predicted"/>
<organism evidence="1 3">
    <name type="scientific">Halomonas elongata (strain ATCC 33173 / DSM 2581 / NBRC 15536 / NCIMB 2198 / 1H9)</name>
    <dbReference type="NCBI Taxonomy" id="768066"/>
    <lineage>
        <taxon>Bacteria</taxon>
        <taxon>Pseudomonadati</taxon>
        <taxon>Pseudomonadota</taxon>
        <taxon>Gammaproteobacteria</taxon>
        <taxon>Oceanospirillales</taxon>
        <taxon>Halomonadaceae</taxon>
        <taxon>Halomonas</taxon>
    </lineage>
</organism>
<sequence length="193" mass="22428">MPKRNRNRKLTQRQKNTMAARSQRAVSAVYIYRRGSWEQGGDDDPGDRYGFLAPVHPSKRPTVLRMAHLAPQHWEITCIVYCRAQDGSEYREFASTRTSQRFAAWLERRDENGKIIHDDDGQPIFDDQLTPIIRDTLEAAEAGCNPNHIVDRGVILRPWSRNWPSVIPVLKRLRDELDLTDSEIEEFQEWEAA</sequence>
<reference evidence="1" key="2">
    <citation type="submission" date="2010-05" db="EMBL/GenBank/DDBJ databases">
        <title>Revision and reannotation of the Halomonas elongata DSM 2581(T) genome.</title>
        <authorList>
            <person name="Pfeiffer F."/>
            <person name="Bagyan I."/>
            <person name="Alfaro-Espinoza G."/>
            <person name="Zamora-Lagos M.A."/>
            <person name="Habermann B."/>
            <person name="Oesterhelt D."/>
            <person name="Kunte H.J."/>
        </authorList>
    </citation>
    <scope>NUCLEOTIDE SEQUENCE</scope>
    <source>
        <strain evidence="1">Type strain: DSM 2581</strain>
    </source>
</reference>